<organism evidence="1 2">
    <name type="scientific">Collybiopsis luxurians FD-317 M1</name>
    <dbReference type="NCBI Taxonomy" id="944289"/>
    <lineage>
        <taxon>Eukaryota</taxon>
        <taxon>Fungi</taxon>
        <taxon>Dikarya</taxon>
        <taxon>Basidiomycota</taxon>
        <taxon>Agaricomycotina</taxon>
        <taxon>Agaricomycetes</taxon>
        <taxon>Agaricomycetidae</taxon>
        <taxon>Agaricales</taxon>
        <taxon>Marasmiineae</taxon>
        <taxon>Omphalotaceae</taxon>
        <taxon>Collybiopsis</taxon>
        <taxon>Collybiopsis luxurians</taxon>
    </lineage>
</organism>
<dbReference type="OrthoDB" id="2653326at2759"/>
<keyword evidence="2" id="KW-1185">Reference proteome</keyword>
<proteinExistence type="predicted"/>
<accession>A0A0D0BTD9</accession>
<reference evidence="1 2" key="1">
    <citation type="submission" date="2014-04" db="EMBL/GenBank/DDBJ databases">
        <title>Evolutionary Origins and Diversification of the Mycorrhizal Mutualists.</title>
        <authorList>
            <consortium name="DOE Joint Genome Institute"/>
            <consortium name="Mycorrhizal Genomics Consortium"/>
            <person name="Kohler A."/>
            <person name="Kuo A."/>
            <person name="Nagy L.G."/>
            <person name="Floudas D."/>
            <person name="Copeland A."/>
            <person name="Barry K.W."/>
            <person name="Cichocki N."/>
            <person name="Veneault-Fourrey C."/>
            <person name="LaButti K."/>
            <person name="Lindquist E.A."/>
            <person name="Lipzen A."/>
            <person name="Lundell T."/>
            <person name="Morin E."/>
            <person name="Murat C."/>
            <person name="Riley R."/>
            <person name="Ohm R."/>
            <person name="Sun H."/>
            <person name="Tunlid A."/>
            <person name="Henrissat B."/>
            <person name="Grigoriev I.V."/>
            <person name="Hibbett D.S."/>
            <person name="Martin F."/>
        </authorList>
    </citation>
    <scope>NUCLEOTIDE SEQUENCE [LARGE SCALE GENOMIC DNA]</scope>
    <source>
        <strain evidence="1 2">FD-317 M1</strain>
    </source>
</reference>
<protein>
    <submittedName>
        <fullName evidence="1">Uncharacterized protein</fullName>
    </submittedName>
</protein>
<evidence type="ECO:0000313" key="2">
    <source>
        <dbReference type="Proteomes" id="UP000053593"/>
    </source>
</evidence>
<dbReference type="HOGENOM" id="CLU_192418_0_0_1"/>
<feature type="non-terminal residue" evidence="1">
    <location>
        <position position="1"/>
    </location>
</feature>
<gene>
    <name evidence="1" type="ORF">GYMLUDRAFT_694478</name>
</gene>
<name>A0A0D0BTD9_9AGAR</name>
<sequence length="74" mass="7987">FWLRSSVVSVLNSLTTITRAPPSVSGYQIFAAPAPSCSACNTGDVMTVLLQYRLVSSGDSAFPESFSFSFCLHY</sequence>
<dbReference type="EMBL" id="KN834784">
    <property type="protein sequence ID" value="KIK58661.1"/>
    <property type="molecule type" value="Genomic_DNA"/>
</dbReference>
<dbReference type="Proteomes" id="UP000053593">
    <property type="component" value="Unassembled WGS sequence"/>
</dbReference>
<evidence type="ECO:0000313" key="1">
    <source>
        <dbReference type="EMBL" id="KIK58661.1"/>
    </source>
</evidence>
<dbReference type="AlphaFoldDB" id="A0A0D0BTD9"/>